<evidence type="ECO:0000256" key="2">
    <source>
        <dbReference type="SAM" id="MobiDB-lite"/>
    </source>
</evidence>
<feature type="coiled-coil region" evidence="1">
    <location>
        <begin position="486"/>
        <end position="755"/>
    </location>
</feature>
<dbReference type="Proteomes" id="UP000245119">
    <property type="component" value="Linkage Group LG13"/>
</dbReference>
<dbReference type="EMBL" id="PZQS01000013">
    <property type="protein sequence ID" value="PVD19894.1"/>
    <property type="molecule type" value="Genomic_DNA"/>
</dbReference>
<sequence>MRNESVTMYADLYDPDNGSLAESSLCGPLRASHDLVTMFPDNDSGFGSYKAKSCLLTSEDFSPPPSRLTRSNSLTRLNSRYAHDTSENTFFMSENHDRTVHSLQNALEDSETRRNVLMDKLKEAQATLQEYRLKITQLQRAEEEKQALQQENVRLRQEMQARIDIMDWQLNSLKSQHHNVEHENSHRGSLLDHTTQTLSLLEQENTKFQKECDRLRDELRVVREACELSKNRAQALEAESKSYRLEADKLRQENVSLTGRIQEMAGQMTELRNLLQAVKDDNEQLSSSWKLASEDKHRVSRRAEDYQETIADLKSRLTAVTSDKDRLFHDRLDLNRRLQQLMLEKEQLLKVSEDLSSELATVRAFYERALEQLSTSENNKRLQQQHLDLAQQEARRLQQEVDRLSQMLGDRHSVDQQERQHLEDTLLKTRSELKDARYENDQLSNRIHELETKLQKANEGIRGGLDHWQEELESWKMTCDRLTSSVSRKENDLKMLADRCHGLEEQLSRVQEELRQSREKCEMVSDATEEVKRLKEEKRRLLQEKAENEQMLQLLETQRDVLSKNTETSLNQMQEVEHLSGIVDQLRNENELSRQRITELEKVRDNLITQKEELLKMEELRSANRQLRDINENMSDKLQVLEQENLRLKRAIGEGPTKEGPKSLQEENRQLKGEVTNLKWEKQKLIEEANAKQSTGSKRRTEEAQQRMQEELKKVQAELKASQNESQWKDTEAELQEMRGEIRKLKGEIARKDASIGGSGVSIIHSLQYSRSQMSCRSSGSTQGDKALLPKGGVQEVTHPESLGFYARLFLVPKPESLKEELEEAVRIKQVNFHPEISKHVDSAFIGAANSADIFSNETDFVDECVQRNTFASKEISTDDDITGEGSQSQKPPELLSYTQETKTQLRFAKPPCPSKGKPRRLPLILASSLQDMPPLILLSAKHKISKEGESCGVEQWESTSRAEGNRTDVSDGYELDLAGSEHSEQVTDGCRGRQLPVIPQEERTYHPQKNCHSAKPRQEEIVSIFSSESLQDKNLYLQPAFPNEMNISAQPGEFSTSHTLCFDTLSNPSYQSLSSMDVPPSNENISLSGDAGSSQSELKHQSVSMQKSSSASSARDEDDPKINVDFKGKTIFLGPMIQLPLKDYRVQEAQTALDQNMGKVVQRTREGQSLKLKPGMSPFMSRSLSQPVSTVSSHPASGYRSHSTDGREETSDSAEGGARQRVSSAPPTLHISMAKGQGWSAVAPKAPPLRPEKSLSPEVAGNFLHRLLPNLESSLLYREVPSWAAEVGTSGDRANPLLDSQERNDINALIQK</sequence>
<feature type="coiled-coil region" evidence="1">
    <location>
        <begin position="100"/>
        <end position="161"/>
    </location>
</feature>
<reference evidence="3 4" key="1">
    <citation type="submission" date="2018-04" db="EMBL/GenBank/DDBJ databases">
        <title>The genome of golden apple snail Pomacea canaliculata provides insight into stress tolerance and invasive adaptation.</title>
        <authorList>
            <person name="Liu C."/>
            <person name="Liu B."/>
            <person name="Ren Y."/>
            <person name="Zhang Y."/>
            <person name="Wang H."/>
            <person name="Li S."/>
            <person name="Jiang F."/>
            <person name="Yin L."/>
            <person name="Zhang G."/>
            <person name="Qian W."/>
            <person name="Fan W."/>
        </authorList>
    </citation>
    <scope>NUCLEOTIDE SEQUENCE [LARGE SCALE GENOMIC DNA]</scope>
    <source>
        <strain evidence="3">SZHN2017</strain>
        <tissue evidence="3">Muscle</tissue>
    </source>
</reference>
<name>A0A2T7NFE9_POMCA</name>
<keyword evidence="4" id="KW-1185">Reference proteome</keyword>
<feature type="region of interest" description="Disordered" evidence="2">
    <location>
        <begin position="950"/>
        <end position="973"/>
    </location>
</feature>
<protein>
    <submittedName>
        <fullName evidence="3">Uncharacterized protein</fullName>
    </submittedName>
</protein>
<feature type="compositionally biased region" description="Polar residues" evidence="2">
    <location>
        <begin position="1073"/>
        <end position="1097"/>
    </location>
</feature>
<feature type="region of interest" description="Disordered" evidence="2">
    <location>
        <begin position="1159"/>
        <end position="1228"/>
    </location>
</feature>
<feature type="compositionally biased region" description="Low complexity" evidence="2">
    <location>
        <begin position="1103"/>
        <end position="1114"/>
    </location>
</feature>
<comment type="caution">
    <text evidence="3">The sequence shown here is derived from an EMBL/GenBank/DDBJ whole genome shotgun (WGS) entry which is preliminary data.</text>
</comment>
<evidence type="ECO:0000256" key="1">
    <source>
        <dbReference type="SAM" id="Coils"/>
    </source>
</evidence>
<feature type="compositionally biased region" description="Polar residues" evidence="2">
    <location>
        <begin position="1181"/>
        <end position="1196"/>
    </location>
</feature>
<evidence type="ECO:0000313" key="3">
    <source>
        <dbReference type="EMBL" id="PVD19894.1"/>
    </source>
</evidence>
<gene>
    <name evidence="3" type="ORF">C0Q70_20388</name>
</gene>
<feature type="region of interest" description="Disordered" evidence="2">
    <location>
        <begin position="1073"/>
        <end position="1123"/>
    </location>
</feature>
<keyword evidence="1" id="KW-0175">Coiled coil</keyword>
<dbReference type="OrthoDB" id="10673799at2759"/>
<accession>A0A2T7NFE9</accession>
<proteinExistence type="predicted"/>
<organism evidence="3 4">
    <name type="scientific">Pomacea canaliculata</name>
    <name type="common">Golden apple snail</name>
    <dbReference type="NCBI Taxonomy" id="400727"/>
    <lineage>
        <taxon>Eukaryota</taxon>
        <taxon>Metazoa</taxon>
        <taxon>Spiralia</taxon>
        <taxon>Lophotrochozoa</taxon>
        <taxon>Mollusca</taxon>
        <taxon>Gastropoda</taxon>
        <taxon>Caenogastropoda</taxon>
        <taxon>Architaenioglossa</taxon>
        <taxon>Ampullarioidea</taxon>
        <taxon>Ampullariidae</taxon>
        <taxon>Pomacea</taxon>
    </lineage>
</organism>
<evidence type="ECO:0000313" key="4">
    <source>
        <dbReference type="Proteomes" id="UP000245119"/>
    </source>
</evidence>
<feature type="region of interest" description="Disordered" evidence="2">
    <location>
        <begin position="1292"/>
        <end position="1313"/>
    </location>
</feature>
<feature type="coiled-coil region" evidence="1">
    <location>
        <begin position="191"/>
        <end position="460"/>
    </location>
</feature>